<dbReference type="KEGG" id="mlt:VC82_189"/>
<dbReference type="PROSITE" id="PS01031">
    <property type="entry name" value="SHSP"/>
    <property type="match status" value="1"/>
</dbReference>
<evidence type="ECO:0000313" key="5">
    <source>
        <dbReference type="Proteomes" id="UP000032726"/>
    </source>
</evidence>
<dbReference type="Pfam" id="PF00011">
    <property type="entry name" value="HSP20"/>
    <property type="match status" value="1"/>
</dbReference>
<dbReference type="InterPro" id="IPR008978">
    <property type="entry name" value="HSP20-like_chaperone"/>
</dbReference>
<evidence type="ECO:0000259" key="3">
    <source>
        <dbReference type="PROSITE" id="PS01031"/>
    </source>
</evidence>
<sequence>MKVFGKEIGTDIKFPPFIDKFVGKLLPNKNKDTEELVTIPSTNISDGEEAFELSLALPGLDKKDVKIEVNDNYLVVSAHKEQSHEEKNKNWVRTEFVSNSFYRAFELPSNADPDRIQAKMKNGRLDIKVGKDKSLSNKRSIKIA</sequence>
<keyword evidence="5" id="KW-1185">Reference proteome</keyword>
<dbReference type="HOGENOM" id="CLU_046737_8_4_10"/>
<dbReference type="InterPro" id="IPR002068">
    <property type="entry name" value="A-crystallin/Hsp20_dom"/>
</dbReference>
<dbReference type="SUPFAM" id="SSF49764">
    <property type="entry name" value="HSP20-like chaperones"/>
    <property type="match status" value="1"/>
</dbReference>
<dbReference type="InterPro" id="IPR031107">
    <property type="entry name" value="Small_HSP"/>
</dbReference>
<dbReference type="STRING" id="516051.VC82_189"/>
<reference evidence="4 5" key="1">
    <citation type="submission" date="2015-03" db="EMBL/GenBank/DDBJ databases">
        <title>Complete genome sequence of Muricauda lutaonensis CC-HSB-11T, isolated from a coastal hot spring.</title>
        <authorList>
            <person name="Kim K.M."/>
        </authorList>
    </citation>
    <scope>NUCLEOTIDE SEQUENCE [LARGE SCALE GENOMIC DNA]</scope>
    <source>
        <strain evidence="4 5">CC-HSB-11</strain>
    </source>
</reference>
<dbReference type="CDD" id="cd06464">
    <property type="entry name" value="ACD_sHsps-like"/>
    <property type="match status" value="1"/>
</dbReference>
<name>A0A0D5YPS3_9FLAO</name>
<feature type="domain" description="SHSP" evidence="3">
    <location>
        <begin position="32"/>
        <end position="144"/>
    </location>
</feature>
<accession>A0A0D5YPS3</accession>
<evidence type="ECO:0000256" key="2">
    <source>
        <dbReference type="RuleBase" id="RU003616"/>
    </source>
</evidence>
<gene>
    <name evidence="4" type="ORF">VC82_189</name>
</gene>
<dbReference type="Proteomes" id="UP000032726">
    <property type="component" value="Chromosome"/>
</dbReference>
<proteinExistence type="inferred from homology"/>
<evidence type="ECO:0000256" key="1">
    <source>
        <dbReference type="PROSITE-ProRule" id="PRU00285"/>
    </source>
</evidence>
<dbReference type="RefSeq" id="WP_052698848.1">
    <property type="nucleotide sequence ID" value="NZ_CP011071.1"/>
</dbReference>
<comment type="similarity">
    <text evidence="1 2">Belongs to the small heat shock protein (HSP20) family.</text>
</comment>
<dbReference type="AlphaFoldDB" id="A0A0D5YPS3"/>
<protein>
    <recommendedName>
        <fullName evidence="3">SHSP domain-containing protein</fullName>
    </recommendedName>
</protein>
<dbReference type="OrthoDB" id="9814487at2"/>
<organism evidence="4 5">
    <name type="scientific">Flagellimonas lutaonensis</name>
    <dbReference type="NCBI Taxonomy" id="516051"/>
    <lineage>
        <taxon>Bacteria</taxon>
        <taxon>Pseudomonadati</taxon>
        <taxon>Bacteroidota</taxon>
        <taxon>Flavobacteriia</taxon>
        <taxon>Flavobacteriales</taxon>
        <taxon>Flavobacteriaceae</taxon>
        <taxon>Flagellimonas</taxon>
    </lineage>
</organism>
<evidence type="ECO:0000313" key="4">
    <source>
        <dbReference type="EMBL" id="AKA33878.1"/>
    </source>
</evidence>
<dbReference type="EMBL" id="CP011071">
    <property type="protein sequence ID" value="AKA33878.1"/>
    <property type="molecule type" value="Genomic_DNA"/>
</dbReference>
<dbReference type="Gene3D" id="2.60.40.790">
    <property type="match status" value="1"/>
</dbReference>
<dbReference type="PANTHER" id="PTHR11527">
    <property type="entry name" value="HEAT-SHOCK PROTEIN 20 FAMILY MEMBER"/>
    <property type="match status" value="1"/>
</dbReference>